<dbReference type="SUPFAM" id="SSF52540">
    <property type="entry name" value="P-loop containing nucleoside triphosphate hydrolases"/>
    <property type="match status" value="1"/>
</dbReference>
<keyword evidence="4" id="KW-0067">ATP-binding</keyword>
<dbReference type="InterPro" id="IPR053016">
    <property type="entry name" value="CTF18-RFC_complex"/>
</dbReference>
<evidence type="ECO:0000259" key="10">
    <source>
        <dbReference type="SMART" id="SM00382"/>
    </source>
</evidence>
<feature type="region of interest" description="Disordered" evidence="9">
    <location>
        <begin position="187"/>
        <end position="211"/>
    </location>
</feature>
<protein>
    <recommendedName>
        <fullName evidence="10">AAA+ ATPase domain-containing protein</fullName>
    </recommendedName>
</protein>
<reference evidence="11 12" key="1">
    <citation type="submission" date="2019-07" db="EMBL/GenBank/DDBJ databases">
        <title>Genomes of Cafeteria roenbergensis.</title>
        <authorList>
            <person name="Fischer M.G."/>
            <person name="Hackl T."/>
            <person name="Roman M."/>
        </authorList>
    </citation>
    <scope>NUCLEOTIDE SEQUENCE [LARGE SCALE GENOMIC DNA]</scope>
    <source>
        <strain evidence="11 12">Cflag</strain>
    </source>
</reference>
<dbReference type="InterPro" id="IPR047854">
    <property type="entry name" value="RFC_lid"/>
</dbReference>
<dbReference type="Proteomes" id="UP000325113">
    <property type="component" value="Unassembled WGS sequence"/>
</dbReference>
<evidence type="ECO:0000256" key="5">
    <source>
        <dbReference type="ARBA" id="ARBA00023125"/>
    </source>
</evidence>
<keyword evidence="2" id="KW-0235">DNA replication</keyword>
<feature type="domain" description="AAA+ ATPase" evidence="10">
    <location>
        <begin position="330"/>
        <end position="482"/>
    </location>
</feature>
<evidence type="ECO:0000313" key="11">
    <source>
        <dbReference type="EMBL" id="KAA0156489.1"/>
    </source>
</evidence>
<comment type="subcellular location">
    <subcellularLocation>
        <location evidence="1">Nucleus</location>
    </subcellularLocation>
</comment>
<evidence type="ECO:0000256" key="3">
    <source>
        <dbReference type="ARBA" id="ARBA00022741"/>
    </source>
</evidence>
<dbReference type="CDD" id="cd00009">
    <property type="entry name" value="AAA"/>
    <property type="match status" value="1"/>
</dbReference>
<evidence type="ECO:0000256" key="9">
    <source>
        <dbReference type="SAM" id="MobiDB-lite"/>
    </source>
</evidence>
<feature type="region of interest" description="Disordered" evidence="9">
    <location>
        <begin position="877"/>
        <end position="911"/>
    </location>
</feature>
<feature type="compositionally biased region" description="Basic and acidic residues" evidence="9">
    <location>
        <begin position="75"/>
        <end position="84"/>
    </location>
</feature>
<dbReference type="InterPro" id="IPR003959">
    <property type="entry name" value="ATPase_AAA_core"/>
</dbReference>
<comment type="similarity">
    <text evidence="8">Belongs to the activator 1 small subunits family. CTF18 subfamily.</text>
</comment>
<dbReference type="AlphaFoldDB" id="A0A5A8CUV0"/>
<evidence type="ECO:0000256" key="8">
    <source>
        <dbReference type="ARBA" id="ARBA00043975"/>
    </source>
</evidence>
<dbReference type="GO" id="GO:0016887">
    <property type="term" value="F:ATP hydrolysis activity"/>
    <property type="evidence" value="ECO:0007669"/>
    <property type="project" value="InterPro"/>
</dbReference>
<dbReference type="CDD" id="cd18140">
    <property type="entry name" value="HLD_clamp_RFC"/>
    <property type="match status" value="1"/>
</dbReference>
<name>A0A5A8CUV0_CAFRO</name>
<feature type="compositionally biased region" description="Low complexity" evidence="9">
    <location>
        <begin position="56"/>
        <end position="73"/>
    </location>
</feature>
<evidence type="ECO:0000256" key="4">
    <source>
        <dbReference type="ARBA" id="ARBA00022840"/>
    </source>
</evidence>
<dbReference type="Pfam" id="PF00004">
    <property type="entry name" value="AAA"/>
    <property type="match status" value="1"/>
</dbReference>
<dbReference type="GO" id="GO:0003677">
    <property type="term" value="F:DNA binding"/>
    <property type="evidence" value="ECO:0007669"/>
    <property type="project" value="UniProtKB-KW"/>
</dbReference>
<dbReference type="PANTHER" id="PTHR46765:SF1">
    <property type="entry name" value="P-LOOP CONTAINING NUCLEOSIDE TRIPHOSPHATE HYDROLASES SUPERFAMILY PROTEIN"/>
    <property type="match status" value="1"/>
</dbReference>
<dbReference type="GO" id="GO:0006260">
    <property type="term" value="P:DNA replication"/>
    <property type="evidence" value="ECO:0007669"/>
    <property type="project" value="UniProtKB-KW"/>
</dbReference>
<comment type="caution">
    <text evidence="11">The sequence shown here is derived from an EMBL/GenBank/DDBJ whole genome shotgun (WGS) entry which is preliminary data.</text>
</comment>
<dbReference type="GO" id="GO:0005524">
    <property type="term" value="F:ATP binding"/>
    <property type="evidence" value="ECO:0007669"/>
    <property type="project" value="UniProtKB-KW"/>
</dbReference>
<dbReference type="PANTHER" id="PTHR46765">
    <property type="entry name" value="P-LOOP CONTAINING NUCLEOSIDE TRIPHOSPHATE HYDROLASES SUPERFAMILY PROTEIN"/>
    <property type="match status" value="1"/>
</dbReference>
<evidence type="ECO:0000256" key="1">
    <source>
        <dbReference type="ARBA" id="ARBA00004123"/>
    </source>
</evidence>
<evidence type="ECO:0000256" key="2">
    <source>
        <dbReference type="ARBA" id="ARBA00022705"/>
    </source>
</evidence>
<keyword evidence="7" id="KW-0131">Cell cycle</keyword>
<feature type="region of interest" description="Disordered" evidence="9">
    <location>
        <begin position="1028"/>
        <end position="1095"/>
    </location>
</feature>
<feature type="region of interest" description="Disordered" evidence="9">
    <location>
        <begin position="259"/>
        <end position="294"/>
    </location>
</feature>
<keyword evidence="6" id="KW-0539">Nucleus</keyword>
<evidence type="ECO:0000313" key="12">
    <source>
        <dbReference type="Proteomes" id="UP000325113"/>
    </source>
</evidence>
<dbReference type="GO" id="GO:0005634">
    <property type="term" value="C:nucleus"/>
    <property type="evidence" value="ECO:0007669"/>
    <property type="project" value="UniProtKB-SubCell"/>
</dbReference>
<dbReference type="InterPro" id="IPR027417">
    <property type="entry name" value="P-loop_NTPase"/>
</dbReference>
<keyword evidence="3" id="KW-0547">Nucleotide-binding</keyword>
<feature type="region of interest" description="Disordered" evidence="9">
    <location>
        <begin position="21"/>
        <end position="110"/>
    </location>
</feature>
<feature type="compositionally biased region" description="Basic and acidic residues" evidence="9">
    <location>
        <begin position="187"/>
        <end position="199"/>
    </location>
</feature>
<dbReference type="Gene3D" id="1.10.8.60">
    <property type="match status" value="1"/>
</dbReference>
<proteinExistence type="inferred from homology"/>
<keyword evidence="5" id="KW-0238">DNA-binding</keyword>
<evidence type="ECO:0000256" key="6">
    <source>
        <dbReference type="ARBA" id="ARBA00023242"/>
    </source>
</evidence>
<gene>
    <name evidence="11" type="ORF">FNF31_05920</name>
</gene>
<dbReference type="EMBL" id="VLTM01000082">
    <property type="protein sequence ID" value="KAA0156489.1"/>
    <property type="molecule type" value="Genomic_DNA"/>
</dbReference>
<dbReference type="InterPro" id="IPR003593">
    <property type="entry name" value="AAA+_ATPase"/>
</dbReference>
<dbReference type="SMART" id="SM00382">
    <property type="entry name" value="AAA"/>
    <property type="match status" value="1"/>
</dbReference>
<feature type="compositionally biased region" description="Low complexity" evidence="9">
    <location>
        <begin position="1031"/>
        <end position="1057"/>
    </location>
</feature>
<organism evidence="11 12">
    <name type="scientific">Cafeteria roenbergensis</name>
    <name type="common">Marine flagellate</name>
    <dbReference type="NCBI Taxonomy" id="33653"/>
    <lineage>
        <taxon>Eukaryota</taxon>
        <taxon>Sar</taxon>
        <taxon>Stramenopiles</taxon>
        <taxon>Bigyra</taxon>
        <taxon>Opalozoa</taxon>
        <taxon>Bicosoecida</taxon>
        <taxon>Cafeteriaceae</taxon>
        <taxon>Cafeteria</taxon>
    </lineage>
</organism>
<sequence>MDGDDSDADRYAEEEAMLAQEIAAAEAEEEALGRRPRNPKRLLAVVPDSSQPLARSLTFPSQTSSSGSVPQSPERTSKRARLAEQDGSDEEAGLSSPAATDRDPPAPRRSRFLLDAPEASQLTLPVVLPVSGQYKFMALSADSAGPKTQAERANAAATATAAMHDREAIGVLLHCVEAARRREAREASLRADREAREGPRAGPAGDVPTEKWTDQYAPRTFVELLSAEQINRNVLRWVKLWGAYHDRVAEQRQLAGPRRQLGASALGKAKRGGGSALLGSSGRKGRGKDSAGDGAVSAAGAIVGRGGVKEETIEKRQQLRDAFGFGWNIDARVLLLVGPAGVGKTMLAHIAARQAGLQVLELNASDDRSAGRLKPRLQAAMQMRSLSSGGKRRLVVLDEVDGLDSGAVDLLVKMIRATPPIVPTVYPWSGGAGGTDRERRRRRKQGSIAFTCPVICTCNELYAPALRKLREHCQIIEMRRPSQERLSGLLRTICREQDMIPTQEGIAALSERCGYDIRACINTLQTVPLRHRTPAATAAGVLRLTPELVQRLPVGSKDDARSAFDVWSSVLSGHQAKRSAARARRGGFRTGDVAEAASAFAAVAAAADEVRAREAGGAAAVAAAAAAVAESPADDALALPSTALNMSSITAALRAGAGLAGASSSSAAAATGFAARPSSGAGAADAQGAWPRRGPQSFTRFLLEDLSSRGVDVQLLLDGLHENFPSSPHTDPTLQDTARTADWISVGDMFTHAARSKQQFSLNRYAAVCGAGVHWNSASDRAGHKLRPRWPAQRRRLKMDTQAQQEIIATFLGGRMATGAGLGARSERTLVLDVLSPLLTLVAPPLRERHTGLLDSRERRDMADAVAIMATSGLVYGRERPPMGGKSGGGTGAAGADATGAQGAGRWGADADEEDARRLVLKPPIDSLVRFDGYDPFDRGHRRDMPETMKELLSQEVRLAGVRLRAARAERQERKQRRRDERRAAAAARAAASEAAAARGEAPAAAADAASGRGSGNAMAVLLQSGGEGASAGAVSGRRAGQPGDSDSGSDSDSGASTDDEGGPLAIATMIQEALSGPRRRRKAPQLGSGKDVHLPEHVRKQIAEASGAAPVDKASPVKAVVSAAVAKAAAAQGFLGKLRERRAEQKGSRVAPRARFPVYFKFQEGFTDAVRRPVTLEELLG</sequence>
<dbReference type="Gene3D" id="3.40.50.300">
    <property type="entry name" value="P-loop containing nucleotide triphosphate hydrolases"/>
    <property type="match status" value="1"/>
</dbReference>
<accession>A0A5A8CUV0</accession>
<evidence type="ECO:0000256" key="7">
    <source>
        <dbReference type="ARBA" id="ARBA00023306"/>
    </source>
</evidence>